<evidence type="ECO:0000256" key="2">
    <source>
        <dbReference type="SAM" id="MobiDB-lite"/>
    </source>
</evidence>
<comment type="caution">
    <text evidence="3">The sequence shown here is derived from an EMBL/GenBank/DDBJ whole genome shotgun (WGS) entry which is preliminary data.</text>
</comment>
<feature type="region of interest" description="Disordered" evidence="2">
    <location>
        <begin position="349"/>
        <end position="373"/>
    </location>
</feature>
<feature type="compositionally biased region" description="Basic and acidic residues" evidence="2">
    <location>
        <begin position="626"/>
        <end position="646"/>
    </location>
</feature>
<feature type="compositionally biased region" description="Basic residues" evidence="2">
    <location>
        <begin position="647"/>
        <end position="656"/>
    </location>
</feature>
<keyword evidence="4" id="KW-1185">Reference proteome</keyword>
<dbReference type="STRING" id="307972.A0A2G8LC94"/>
<dbReference type="Proteomes" id="UP000230750">
    <property type="component" value="Unassembled WGS sequence"/>
</dbReference>
<name>A0A2G8LC94_STIJA</name>
<dbReference type="AlphaFoldDB" id="A0A2G8LC94"/>
<reference evidence="3 4" key="1">
    <citation type="journal article" date="2017" name="PLoS Biol.">
        <title>The sea cucumber genome provides insights into morphological evolution and visceral regeneration.</title>
        <authorList>
            <person name="Zhang X."/>
            <person name="Sun L."/>
            <person name="Yuan J."/>
            <person name="Sun Y."/>
            <person name="Gao Y."/>
            <person name="Zhang L."/>
            <person name="Li S."/>
            <person name="Dai H."/>
            <person name="Hamel J.F."/>
            <person name="Liu C."/>
            <person name="Yu Y."/>
            <person name="Liu S."/>
            <person name="Lin W."/>
            <person name="Guo K."/>
            <person name="Jin S."/>
            <person name="Xu P."/>
            <person name="Storey K.B."/>
            <person name="Huan P."/>
            <person name="Zhang T."/>
            <person name="Zhou Y."/>
            <person name="Zhang J."/>
            <person name="Lin C."/>
            <person name="Li X."/>
            <person name="Xing L."/>
            <person name="Huo D."/>
            <person name="Sun M."/>
            <person name="Wang L."/>
            <person name="Mercier A."/>
            <person name="Li F."/>
            <person name="Yang H."/>
            <person name="Xiang J."/>
        </authorList>
    </citation>
    <scope>NUCLEOTIDE SEQUENCE [LARGE SCALE GENOMIC DNA]</scope>
    <source>
        <strain evidence="3">Shaxun</strain>
        <tissue evidence="3">Muscle</tissue>
    </source>
</reference>
<feature type="coiled-coil region" evidence="1">
    <location>
        <begin position="563"/>
        <end position="590"/>
    </location>
</feature>
<evidence type="ECO:0000256" key="1">
    <source>
        <dbReference type="SAM" id="Coils"/>
    </source>
</evidence>
<gene>
    <name evidence="3" type="ORF">BSL78_05296</name>
</gene>
<proteinExistence type="predicted"/>
<keyword evidence="1" id="KW-0175">Coiled coil</keyword>
<evidence type="ECO:0000313" key="4">
    <source>
        <dbReference type="Proteomes" id="UP000230750"/>
    </source>
</evidence>
<feature type="compositionally biased region" description="Basic and acidic residues" evidence="2">
    <location>
        <begin position="363"/>
        <end position="373"/>
    </location>
</feature>
<protein>
    <submittedName>
        <fullName evidence="3">Uncharacterized protein</fullName>
    </submittedName>
</protein>
<feature type="coiled-coil region" evidence="1">
    <location>
        <begin position="22"/>
        <end position="156"/>
    </location>
</feature>
<accession>A0A2G8LC94</accession>
<evidence type="ECO:0000313" key="3">
    <source>
        <dbReference type="EMBL" id="PIK57770.1"/>
    </source>
</evidence>
<sequence length="724" mass="85943">MEAKTFLTCELERYVTDTSNLKSEHRREMKQEREKVQKLEEKVIGLMREMREQQAQNQLQMNTMRCRYRYNERELRNELAAADEKIDRMKMNPELQRDETILNLRAENEELKKATERMRKEFNIAKVEGLAMEMAIEDWKNEYQKLTSTVTTIKEEAKQVKEMMRMRTVREQPNCDRKVLDIETAIESAKQGKENIECKIMKALKTGLDAMTEENQQFKKDMLAKDEKRKQEVTILEAQLKESKKCNKQLQEKLTDTQRALTDRVTTIEYRMKNSTDLESKVMKLANKQELMDCMALQRDSRIEDHEREHKVQLGRLEDQLKLERTSNTNLRKDRDNLLQRVAKLERHPNFIDGDNGRGMPRSSHEMPKSKSCLRDQEMEVKMLPKKLEEANQKLQDKTKCDEERDARICALECGMSQLLQGTTEKKTLAGFPTQTGRKESLLIQLQRNNDDRAVIEQELQILLNIQEHEAEASMMKEDMINCLKNQVGVLQYNLMTNDEELYATKLLAVQQSRTIEDLRTSNQVNRERTDSMDDGEQVESKIMAERLCDFKREWQQKEEQLVNEFASEKKLMEEQISTLKQQVQNQQKQNKRSWKSFTFFLPPLLLTKLMQWIFQSPVNDIVHHEQRQSHRQTEPRWRDTVDRVNRQKKSRHRRNRDQPKREETVEQMNQDENSLTFYELRPEKVDCLPDMYFNASRSDYAKLPRSNIDLNTQPTLTELPTLN</sequence>
<dbReference type="EMBL" id="MRZV01000132">
    <property type="protein sequence ID" value="PIK57770.1"/>
    <property type="molecule type" value="Genomic_DNA"/>
</dbReference>
<organism evidence="3 4">
    <name type="scientific">Stichopus japonicus</name>
    <name type="common">Sea cucumber</name>
    <dbReference type="NCBI Taxonomy" id="307972"/>
    <lineage>
        <taxon>Eukaryota</taxon>
        <taxon>Metazoa</taxon>
        <taxon>Echinodermata</taxon>
        <taxon>Eleutherozoa</taxon>
        <taxon>Echinozoa</taxon>
        <taxon>Holothuroidea</taxon>
        <taxon>Aspidochirotacea</taxon>
        <taxon>Aspidochirotida</taxon>
        <taxon>Stichopodidae</taxon>
        <taxon>Apostichopus</taxon>
    </lineage>
</organism>
<feature type="coiled-coil region" evidence="1">
    <location>
        <begin position="201"/>
        <end position="260"/>
    </location>
</feature>
<feature type="region of interest" description="Disordered" evidence="2">
    <location>
        <begin position="626"/>
        <end position="671"/>
    </location>
</feature>